<dbReference type="EMBL" id="CP034550">
    <property type="protein sequence ID" value="QFZ21685.1"/>
    <property type="molecule type" value="Genomic_DNA"/>
</dbReference>
<keyword evidence="3" id="KW-0560">Oxidoreductase</keyword>
<dbReference type="GO" id="GO:0008726">
    <property type="term" value="F:alkanesulfonate monooxygenase activity"/>
    <property type="evidence" value="ECO:0007669"/>
    <property type="project" value="TreeGrafter"/>
</dbReference>
<evidence type="ECO:0000256" key="3">
    <source>
        <dbReference type="ARBA" id="ARBA00023002"/>
    </source>
</evidence>
<name>A0A5Q0H706_SACSY</name>
<evidence type="ECO:0000259" key="5">
    <source>
        <dbReference type="Pfam" id="PF00296"/>
    </source>
</evidence>
<evidence type="ECO:0000256" key="1">
    <source>
        <dbReference type="ARBA" id="ARBA00022630"/>
    </source>
</evidence>
<dbReference type="Gene3D" id="3.20.20.30">
    <property type="entry name" value="Luciferase-like domain"/>
    <property type="match status" value="1"/>
</dbReference>
<dbReference type="Pfam" id="PF00296">
    <property type="entry name" value="Bac_luciferase"/>
    <property type="match status" value="1"/>
</dbReference>
<dbReference type="PANTHER" id="PTHR42847">
    <property type="entry name" value="ALKANESULFONATE MONOOXYGENASE"/>
    <property type="match status" value="1"/>
</dbReference>
<dbReference type="RefSeq" id="WP_033432938.1">
    <property type="nucleotide sequence ID" value="NZ_CP034550.1"/>
</dbReference>
<reference evidence="7" key="1">
    <citation type="journal article" date="2021" name="Curr. Microbiol.">
        <title>Complete genome of nocamycin-producing strain Saccharothrix syringae NRRL B-16468 reveals the biosynthetic potential for secondary metabolites.</title>
        <authorList>
            <person name="Mo X."/>
            <person name="Yang S."/>
        </authorList>
    </citation>
    <scope>NUCLEOTIDE SEQUENCE [LARGE SCALE GENOMIC DNA]</scope>
    <source>
        <strain evidence="7">ATCC 51364 / DSM 43886 / JCM 6844 / KCTC 9398 / NBRC 14523 / NRRL B-16468 / INA 2240</strain>
    </source>
</reference>
<protein>
    <submittedName>
        <fullName evidence="6">LLM class F420-dependent oxidoreductase</fullName>
    </submittedName>
</protein>
<feature type="domain" description="Luciferase-like" evidence="5">
    <location>
        <begin position="14"/>
        <end position="237"/>
    </location>
</feature>
<keyword evidence="2" id="KW-0288">FMN</keyword>
<dbReference type="PANTHER" id="PTHR42847:SF4">
    <property type="entry name" value="ALKANESULFONATE MONOOXYGENASE-RELATED"/>
    <property type="match status" value="1"/>
</dbReference>
<sequence length="286" mass="31307">MRIGAIFPQLEIGDDPADIRDWALAVEEMGYAHVLAFDHVLGAGRGSRPDWRLYDNESTFHEVFVLFGYLAAVTTSLELVTGVLVLPQRQTALVAKQAAEVDVLSGGRLRLGVGVGWNPVEYRALGESFTDRGARSAEQVELMRRLWAEPSVTFEGRWHHVDDAGIKPRPAAGRIPVWFGGNAEAVLRRAGRLGDGWLPQRQPDATAAAMVARVRAHAEEAGRDPAAIGFEPRLVLADVPRGRWAPFADGWRELGATHLCVSTMGLGLKSVDEHLGVLRDVLDLLR</sequence>
<dbReference type="InterPro" id="IPR036661">
    <property type="entry name" value="Luciferase-like_sf"/>
</dbReference>
<dbReference type="InterPro" id="IPR050172">
    <property type="entry name" value="SsuD_RutA_monooxygenase"/>
</dbReference>
<evidence type="ECO:0000256" key="4">
    <source>
        <dbReference type="ARBA" id="ARBA00023033"/>
    </source>
</evidence>
<dbReference type="NCBIfam" id="TIGR03619">
    <property type="entry name" value="F420_Rv2161c"/>
    <property type="match status" value="1"/>
</dbReference>
<dbReference type="Proteomes" id="UP000325787">
    <property type="component" value="Chromosome"/>
</dbReference>
<dbReference type="InterPro" id="IPR019921">
    <property type="entry name" value="Lucif-like_OxRdtase_Rv2161c"/>
</dbReference>
<organism evidence="6 7">
    <name type="scientific">Saccharothrix syringae</name>
    <name type="common">Nocardiopsis syringae</name>
    <dbReference type="NCBI Taxonomy" id="103733"/>
    <lineage>
        <taxon>Bacteria</taxon>
        <taxon>Bacillati</taxon>
        <taxon>Actinomycetota</taxon>
        <taxon>Actinomycetes</taxon>
        <taxon>Pseudonocardiales</taxon>
        <taxon>Pseudonocardiaceae</taxon>
        <taxon>Saccharothrix</taxon>
    </lineage>
</organism>
<proteinExistence type="predicted"/>
<dbReference type="SUPFAM" id="SSF51679">
    <property type="entry name" value="Bacterial luciferase-like"/>
    <property type="match status" value="1"/>
</dbReference>
<dbReference type="KEGG" id="ssyi:EKG83_33640"/>
<dbReference type="OrthoDB" id="4074025at2"/>
<keyword evidence="1" id="KW-0285">Flavoprotein</keyword>
<evidence type="ECO:0000313" key="7">
    <source>
        <dbReference type="Proteomes" id="UP000325787"/>
    </source>
</evidence>
<evidence type="ECO:0000256" key="2">
    <source>
        <dbReference type="ARBA" id="ARBA00022643"/>
    </source>
</evidence>
<evidence type="ECO:0000313" key="6">
    <source>
        <dbReference type="EMBL" id="QFZ21685.1"/>
    </source>
</evidence>
<accession>A0A5Q0H706</accession>
<dbReference type="AlphaFoldDB" id="A0A5Q0H706"/>
<keyword evidence="4" id="KW-0503">Monooxygenase</keyword>
<dbReference type="InterPro" id="IPR011251">
    <property type="entry name" value="Luciferase-like_dom"/>
</dbReference>
<gene>
    <name evidence="6" type="ORF">EKG83_33640</name>
</gene>
<keyword evidence="7" id="KW-1185">Reference proteome</keyword>
<dbReference type="GO" id="GO:0046306">
    <property type="term" value="P:alkanesulfonate catabolic process"/>
    <property type="evidence" value="ECO:0007669"/>
    <property type="project" value="TreeGrafter"/>
</dbReference>